<reference evidence="1" key="1">
    <citation type="journal article" date="2014" name="Front. Microbiol.">
        <title>High frequency of phylogenetically diverse reductive dehalogenase-homologous genes in deep subseafloor sedimentary metagenomes.</title>
        <authorList>
            <person name="Kawai M."/>
            <person name="Futagami T."/>
            <person name="Toyoda A."/>
            <person name="Takaki Y."/>
            <person name="Nishi S."/>
            <person name="Hori S."/>
            <person name="Arai W."/>
            <person name="Tsubouchi T."/>
            <person name="Morono Y."/>
            <person name="Uchiyama I."/>
            <person name="Ito T."/>
            <person name="Fujiyama A."/>
            <person name="Inagaki F."/>
            <person name="Takami H."/>
        </authorList>
    </citation>
    <scope>NUCLEOTIDE SEQUENCE</scope>
    <source>
        <strain evidence="1">Expedition CK06-06</strain>
    </source>
</reference>
<accession>X1DR23</accession>
<organism evidence="1">
    <name type="scientific">marine sediment metagenome</name>
    <dbReference type="NCBI Taxonomy" id="412755"/>
    <lineage>
        <taxon>unclassified sequences</taxon>
        <taxon>metagenomes</taxon>
        <taxon>ecological metagenomes</taxon>
    </lineage>
</organism>
<name>X1DR23_9ZZZZ</name>
<protein>
    <submittedName>
        <fullName evidence="1">Uncharacterized protein</fullName>
    </submittedName>
</protein>
<dbReference type="EMBL" id="BARU01001959">
    <property type="protein sequence ID" value="GAH22617.1"/>
    <property type="molecule type" value="Genomic_DNA"/>
</dbReference>
<proteinExistence type="predicted"/>
<gene>
    <name evidence="1" type="ORF">S03H2_04832</name>
</gene>
<comment type="caution">
    <text evidence="1">The sequence shown here is derived from an EMBL/GenBank/DDBJ whole genome shotgun (WGS) entry which is preliminary data.</text>
</comment>
<evidence type="ECO:0000313" key="1">
    <source>
        <dbReference type="EMBL" id="GAH22617.1"/>
    </source>
</evidence>
<dbReference type="AlphaFoldDB" id="X1DR23"/>
<sequence length="229" mass="25940">MPVYDNDYQPARPREGLFKGHPWRQPFKNVANSKWEIDEGNAAQFRLASPAGEIHRLIYDSSIGNDFRATYAYNDVRGYNHMPYCSDLMVRFYAASSELDGVIGISLSKYQTYYKAWVDYSGEMVIAKVSEGKETVLDSKTIKMWALGKSVLVKFVNVDHQLIFEFGPEKLVYDLGRSADDAGPRKTNVEPQVKIFGSGRLTLSHIGIFRDVHYTARKFADSGDFGRAI</sequence>
<feature type="non-terminal residue" evidence="1">
    <location>
        <position position="229"/>
    </location>
</feature>